<evidence type="ECO:0000259" key="7">
    <source>
        <dbReference type="Pfam" id="PF04542"/>
    </source>
</evidence>
<evidence type="ECO:0000259" key="8">
    <source>
        <dbReference type="Pfam" id="PF04545"/>
    </source>
</evidence>
<keyword evidence="2" id="KW-0731">Sigma factor</keyword>
<evidence type="ECO:0000259" key="5">
    <source>
        <dbReference type="Pfam" id="PF00140"/>
    </source>
</evidence>
<dbReference type="Gene3D" id="1.10.10.10">
    <property type="entry name" value="Winged helix-like DNA-binding domain superfamily/Winged helix DNA-binding domain"/>
    <property type="match status" value="2"/>
</dbReference>
<dbReference type="Gene3D" id="1.10.601.10">
    <property type="entry name" value="RNA Polymerase Primary Sigma Factor"/>
    <property type="match status" value="1"/>
</dbReference>
<organism evidence="9 10">
    <name type="scientific">Handelsmanbacteria sp. (strain RIFCSPLOWO2_12_FULL_64_10)</name>
    <dbReference type="NCBI Taxonomy" id="1817868"/>
    <lineage>
        <taxon>Bacteria</taxon>
        <taxon>Candidatus Handelsmaniibacteriota</taxon>
    </lineage>
</organism>
<evidence type="ECO:0000256" key="2">
    <source>
        <dbReference type="ARBA" id="ARBA00023082"/>
    </source>
</evidence>
<dbReference type="SUPFAM" id="SSF88946">
    <property type="entry name" value="Sigma2 domain of RNA polymerase sigma factors"/>
    <property type="match status" value="1"/>
</dbReference>
<evidence type="ECO:0000256" key="4">
    <source>
        <dbReference type="ARBA" id="ARBA00023163"/>
    </source>
</evidence>
<feature type="domain" description="RNA polymerase sigma-70 region 4" evidence="8">
    <location>
        <begin position="224"/>
        <end position="277"/>
    </location>
</feature>
<evidence type="ECO:0008006" key="11">
    <source>
        <dbReference type="Google" id="ProtNLM"/>
    </source>
</evidence>
<dbReference type="InterPro" id="IPR013325">
    <property type="entry name" value="RNA_pol_sigma_r2"/>
</dbReference>
<name>A0A1F6CC85_HANXR</name>
<dbReference type="GO" id="GO:0003677">
    <property type="term" value="F:DNA binding"/>
    <property type="evidence" value="ECO:0007669"/>
    <property type="project" value="UniProtKB-KW"/>
</dbReference>
<dbReference type="GO" id="GO:0016987">
    <property type="term" value="F:sigma factor activity"/>
    <property type="evidence" value="ECO:0007669"/>
    <property type="project" value="UniProtKB-KW"/>
</dbReference>
<dbReference type="Pfam" id="PF00140">
    <property type="entry name" value="Sigma70_r1_2"/>
    <property type="match status" value="1"/>
</dbReference>
<dbReference type="InterPro" id="IPR000943">
    <property type="entry name" value="RNA_pol_sigma70"/>
</dbReference>
<dbReference type="InterPro" id="IPR013324">
    <property type="entry name" value="RNA_pol_sigma_r3/r4-like"/>
</dbReference>
<keyword evidence="1" id="KW-0805">Transcription regulation</keyword>
<dbReference type="InterPro" id="IPR009042">
    <property type="entry name" value="RNA_pol_sigma70_r1_2"/>
</dbReference>
<dbReference type="InterPro" id="IPR036388">
    <property type="entry name" value="WH-like_DNA-bd_sf"/>
</dbReference>
<dbReference type="PANTHER" id="PTHR30603:SF47">
    <property type="entry name" value="RNA POLYMERASE SIGMA FACTOR SIGD, CHLOROPLASTIC"/>
    <property type="match status" value="1"/>
</dbReference>
<keyword evidence="4" id="KW-0804">Transcription</keyword>
<dbReference type="InterPro" id="IPR007627">
    <property type="entry name" value="RNA_pol_sigma70_r2"/>
</dbReference>
<dbReference type="SUPFAM" id="SSF88659">
    <property type="entry name" value="Sigma3 and sigma4 domains of RNA polymerase sigma factors"/>
    <property type="match status" value="2"/>
</dbReference>
<dbReference type="Proteomes" id="UP000178606">
    <property type="component" value="Unassembled WGS sequence"/>
</dbReference>
<sequence>MLVATAEHGLPAVTRDRSALDLYLKDISPNDLLTQEQEASLARRIRMGDRESFDHMIESNLRFVITIAKEYQGRGLPLEDLIGEGNLGLVHAASRFDEGIGVKFTTYAVWWIRQSILAALAEQARMVRLPVNKVKHLCRLDRVARNLKQRLGREPSTEEIAEESDLTVRQVRDILYASRWHLSLDAPAGDTVDTNMLDILEDKDQLPPDEAIMKQLLMEELETAIASLSPREAEVLKLYFGLSGDDPMTLEEIGKQLGLTKERIRQIRDKALNALKHPSRISRIRCYMTES</sequence>
<protein>
    <recommendedName>
        <fullName evidence="11">RNA polymerase subunit sigma</fullName>
    </recommendedName>
</protein>
<evidence type="ECO:0000259" key="6">
    <source>
        <dbReference type="Pfam" id="PF04539"/>
    </source>
</evidence>
<evidence type="ECO:0000313" key="10">
    <source>
        <dbReference type="Proteomes" id="UP000178606"/>
    </source>
</evidence>
<keyword evidence="3" id="KW-0238">DNA-binding</keyword>
<dbReference type="EMBL" id="MFKF01000283">
    <property type="protein sequence ID" value="OGG46808.1"/>
    <property type="molecule type" value="Genomic_DNA"/>
</dbReference>
<accession>A0A1F6CC85</accession>
<dbReference type="InterPro" id="IPR050239">
    <property type="entry name" value="Sigma-70_RNA_pol_init_factors"/>
</dbReference>
<reference evidence="9 10" key="1">
    <citation type="journal article" date="2016" name="Nat. Commun.">
        <title>Thousands of microbial genomes shed light on interconnected biogeochemical processes in an aquifer system.</title>
        <authorList>
            <person name="Anantharaman K."/>
            <person name="Brown C.T."/>
            <person name="Hug L.A."/>
            <person name="Sharon I."/>
            <person name="Castelle C.J."/>
            <person name="Probst A.J."/>
            <person name="Thomas B.C."/>
            <person name="Singh A."/>
            <person name="Wilkins M.J."/>
            <person name="Karaoz U."/>
            <person name="Brodie E.L."/>
            <person name="Williams K.H."/>
            <person name="Hubbard S.S."/>
            <person name="Banfield J.F."/>
        </authorList>
    </citation>
    <scope>NUCLEOTIDE SEQUENCE [LARGE SCALE GENOMIC DNA]</scope>
    <source>
        <strain evidence="10">RIFCSPLOWO2_12_FULL_64_10</strain>
    </source>
</reference>
<dbReference type="Pfam" id="PF04545">
    <property type="entry name" value="Sigma70_r4"/>
    <property type="match status" value="1"/>
</dbReference>
<evidence type="ECO:0000256" key="3">
    <source>
        <dbReference type="ARBA" id="ARBA00023125"/>
    </source>
</evidence>
<dbReference type="CDD" id="cd06171">
    <property type="entry name" value="Sigma70_r4"/>
    <property type="match status" value="1"/>
</dbReference>
<evidence type="ECO:0000313" key="9">
    <source>
        <dbReference type="EMBL" id="OGG46808.1"/>
    </source>
</evidence>
<dbReference type="Pfam" id="PF04542">
    <property type="entry name" value="Sigma70_r2"/>
    <property type="match status" value="1"/>
</dbReference>
<dbReference type="GO" id="GO:0006352">
    <property type="term" value="P:DNA-templated transcription initiation"/>
    <property type="evidence" value="ECO:0007669"/>
    <property type="project" value="InterPro"/>
</dbReference>
<feature type="domain" description="RNA polymerase sigma-70 region 2" evidence="7">
    <location>
        <begin position="56"/>
        <end position="125"/>
    </location>
</feature>
<feature type="domain" description="RNA polymerase sigma-70 region 1.2" evidence="5">
    <location>
        <begin position="19"/>
        <end position="50"/>
    </location>
</feature>
<feature type="domain" description="RNA polymerase sigma-70 region 3" evidence="6">
    <location>
        <begin position="137"/>
        <end position="210"/>
    </location>
</feature>
<comment type="caution">
    <text evidence="9">The sequence shown here is derived from an EMBL/GenBank/DDBJ whole genome shotgun (WGS) entry which is preliminary data.</text>
</comment>
<proteinExistence type="predicted"/>
<evidence type="ECO:0000256" key="1">
    <source>
        <dbReference type="ARBA" id="ARBA00023015"/>
    </source>
</evidence>
<dbReference type="InterPro" id="IPR007624">
    <property type="entry name" value="RNA_pol_sigma70_r3"/>
</dbReference>
<dbReference type="InterPro" id="IPR014284">
    <property type="entry name" value="RNA_pol_sigma-70_dom"/>
</dbReference>
<dbReference type="NCBIfam" id="TIGR02937">
    <property type="entry name" value="sigma70-ECF"/>
    <property type="match status" value="1"/>
</dbReference>
<gene>
    <name evidence="9" type="ORF">A3F84_03430</name>
</gene>
<dbReference type="PANTHER" id="PTHR30603">
    <property type="entry name" value="RNA POLYMERASE SIGMA FACTOR RPO"/>
    <property type="match status" value="1"/>
</dbReference>
<dbReference type="Pfam" id="PF04539">
    <property type="entry name" value="Sigma70_r3"/>
    <property type="match status" value="1"/>
</dbReference>
<dbReference type="InterPro" id="IPR007630">
    <property type="entry name" value="RNA_pol_sigma70_r4"/>
</dbReference>
<dbReference type="PIRSF" id="PIRSF000770">
    <property type="entry name" value="RNA_pol_sigma-SigE/K"/>
    <property type="match status" value="1"/>
</dbReference>
<dbReference type="AlphaFoldDB" id="A0A1F6CC85"/>
<dbReference type="PRINTS" id="PR00046">
    <property type="entry name" value="SIGMA70FCT"/>
</dbReference>